<dbReference type="Proteomes" id="UP001066327">
    <property type="component" value="Unassembled WGS sequence"/>
</dbReference>
<evidence type="ECO:0000313" key="3">
    <source>
        <dbReference type="Proteomes" id="UP001066327"/>
    </source>
</evidence>
<gene>
    <name evidence="1" type="ORF">O4328_04750</name>
    <name evidence="2" type="ORF">Q5707_28440</name>
</gene>
<dbReference type="InterPro" id="IPR007375">
    <property type="entry name" value="SoxG"/>
</dbReference>
<protein>
    <submittedName>
        <fullName evidence="1 2">Sarcosine oxidase subunit gamma</fullName>
    </submittedName>
</protein>
<dbReference type="Proteomes" id="UP001231166">
    <property type="component" value="Chromosome"/>
</dbReference>
<sequence length="197" mass="20911">MADTLVPLSPLHGWDQKFSELPESVTITEEPFVTMVDLWVDPTGPGAAAAATVLGFDLPTAASTSAGTDAMTAVWLGPEEWLVTTRSQPAPALESDLRAAAAPHGGAAIDVSGQRTTLRLRGTHARDVLEKGCSLDLHPTVFVRSTAAQTMLGLAGVILIALDDRGTDYRILVRSSFARYLAEWLIDAAEEFGVDPV</sequence>
<evidence type="ECO:0000313" key="4">
    <source>
        <dbReference type="Proteomes" id="UP001231166"/>
    </source>
</evidence>
<dbReference type="EMBL" id="JAPWIS010000002">
    <property type="protein sequence ID" value="MCZ4583004.1"/>
    <property type="molecule type" value="Genomic_DNA"/>
</dbReference>
<name>A0AAX3Y9Q8_RHOOP</name>
<dbReference type="InterPro" id="IPR027266">
    <property type="entry name" value="TrmE/GcvT-like"/>
</dbReference>
<dbReference type="SUPFAM" id="SSF103025">
    <property type="entry name" value="Folate-binding domain"/>
    <property type="match status" value="1"/>
</dbReference>
<proteinExistence type="predicted"/>
<reference evidence="2" key="2">
    <citation type="submission" date="2023-07" db="EMBL/GenBank/DDBJ databases">
        <title>Genomic analysis of Rhodococcus opacus VOC-14 with glycol ethers degradation activity.</title>
        <authorList>
            <person name="Narkevich D.A."/>
            <person name="Hlushen A.M."/>
            <person name="Akhremchuk A.E."/>
            <person name="Sikolenko M.A."/>
            <person name="Valentovich L.N."/>
        </authorList>
    </citation>
    <scope>NUCLEOTIDE SEQUENCE</scope>
    <source>
        <strain evidence="2">VOC-14</strain>
    </source>
</reference>
<evidence type="ECO:0000313" key="2">
    <source>
        <dbReference type="EMBL" id="WLF45791.1"/>
    </source>
</evidence>
<dbReference type="Gene3D" id="3.30.1360.120">
    <property type="entry name" value="Probable tRNA modification gtpase trme, domain 1"/>
    <property type="match status" value="1"/>
</dbReference>
<dbReference type="EMBL" id="CP130953">
    <property type="protein sequence ID" value="WLF45791.1"/>
    <property type="molecule type" value="Genomic_DNA"/>
</dbReference>
<reference evidence="1" key="1">
    <citation type="submission" date="2022-12" db="EMBL/GenBank/DDBJ databases">
        <authorList>
            <person name="Krivoruchko A.V."/>
            <person name="Elkin A."/>
        </authorList>
    </citation>
    <scope>NUCLEOTIDE SEQUENCE</scope>
    <source>
        <strain evidence="1">IEGM 249</strain>
    </source>
</reference>
<keyword evidence="3" id="KW-1185">Reference proteome</keyword>
<organism evidence="2 4">
    <name type="scientific">Rhodococcus opacus</name>
    <name type="common">Nocardia opaca</name>
    <dbReference type="NCBI Taxonomy" id="37919"/>
    <lineage>
        <taxon>Bacteria</taxon>
        <taxon>Bacillati</taxon>
        <taxon>Actinomycetota</taxon>
        <taxon>Actinomycetes</taxon>
        <taxon>Mycobacteriales</taxon>
        <taxon>Nocardiaceae</taxon>
        <taxon>Rhodococcus</taxon>
    </lineage>
</organism>
<dbReference type="Gene3D" id="3.30.70.1520">
    <property type="entry name" value="Heterotetrameric sarcosine oxidase"/>
    <property type="match status" value="1"/>
</dbReference>
<evidence type="ECO:0000313" key="1">
    <source>
        <dbReference type="EMBL" id="MCZ4583004.1"/>
    </source>
</evidence>
<accession>A0AAX3Y9Q8</accession>
<dbReference type="RefSeq" id="WP_054247205.1">
    <property type="nucleotide sequence ID" value="NZ_CP110469.1"/>
</dbReference>
<dbReference type="Pfam" id="PF04268">
    <property type="entry name" value="SoxG"/>
    <property type="match status" value="1"/>
</dbReference>
<dbReference type="AlphaFoldDB" id="A0AAX3Y9Q8"/>